<feature type="coiled-coil region" evidence="1">
    <location>
        <begin position="650"/>
        <end position="760"/>
    </location>
</feature>
<feature type="compositionally biased region" description="Low complexity" evidence="2">
    <location>
        <begin position="495"/>
        <end position="506"/>
    </location>
</feature>
<keyword evidence="1" id="KW-0175">Coiled coil</keyword>
<feature type="coiled-coil region" evidence="1">
    <location>
        <begin position="387"/>
        <end position="461"/>
    </location>
</feature>
<keyword evidence="3" id="KW-0547">Nucleotide-binding</keyword>
<keyword evidence="3" id="KW-0067">ATP-binding</keyword>
<dbReference type="Proteomes" id="UP001218788">
    <property type="component" value="Unassembled WGS sequence"/>
</dbReference>
<dbReference type="Pfam" id="PF12128">
    <property type="entry name" value="DUF3584"/>
    <property type="match status" value="1"/>
</dbReference>
<evidence type="ECO:0000256" key="2">
    <source>
        <dbReference type="SAM" id="MobiDB-lite"/>
    </source>
</evidence>
<dbReference type="GO" id="GO:0005524">
    <property type="term" value="F:ATP binding"/>
    <property type="evidence" value="ECO:0007669"/>
    <property type="project" value="UniProtKB-KW"/>
</dbReference>
<sequence>MAGLKRIVLIDTHLPGVVELKLDGHTNICGTNASGKTTLQRLIPVFYGEYPSRVVPATRDSFERWYLPRTSSFIIYEYSRADGELCQAVLSSNGTGVNYRFIAKAFELDDYLYKQKSGQHGSLSATEIARAMKRNNVIVSSLLTTKDFRAVIQNDQGVLNQSSSARELLGYAKVFSLSQSSEHLRHIEKLAKAVHSKEGKMETIKAMIAAILEEDGVQPPTSSLSRNRVDDWIRECHLIRAFDQIRPEFTRLEQANMALQDAENDLAAINQAFALDKSKLTARVEESRQQLDDVLHQKKHNDATWSEQRDTLNQQVSASRADVEKYTAELDAVEREFDQWQEQNIEQLKEDVGKLPQWQRELELVSSRYTLLTEQHQDIESAYNRRVAEIGETLSAQIEELSEARQEAAEKRSEQQQKERQALQDIKTDYENQVQQLSDTYQNKRNELQVSEAQAKAALANAGYNEFEQSQLELLDAAIKEASISEDTVRSQYRQSQSEYKQAQQQRDSANQALEKARNQHRKAEQQVDDVNALLYPGEGSLLEFLRANVNEWEGSIGRLIRPELLDRTDLHPAAADNSDAMFGVKLALEHIDAPAYAKTEQDLKDSLKESEAALARALDVQNACEAELAKCNEAVRVAELALTRQDNAVRSAEAARKRATQDKESVLSEYQHALKERKQRAKSQLESNQLAQKKLQQQFELDRDNIQDQQREAVTEHSFHWQQLIADSDARLAQLDGEIKQAKASAANDRDEMAKWLENELNQRGLDVDEIGQLKKQVKALKDSIYKTETQRHKVADYERWYQTVFTGQKVTWQQGLTKSRKTLSDAERELNELQVQFKETRETLKGQQSALEKLLTVATEQLGQVDGLAKTLSKHSLPAVDAVSEWQHDELSITQRLSRAQALLKEREELLSDIRNYVERFDQLIAAQAGTGLSDTWERAREECAVINAHGVKGIDHRRMVGHLAQLLNVIVPQKLQGLREQGRIFGADLSQYYYVLADIDKRIVSQSRRISKEVDGELFLEGVSDSAVKIRSRISELEFWPELEQFRRLYDSWLEEGAHELPDDEYGQSMRRVLDILGRAALTGGISKLLDIELHIREGNSDLVIRTDRQLNESSSHGMAYLILCKFLLAFTRLLRGNAQAVIHWPIDELGTLHQSNVKKIFDACQSNNISVVGAFPNPESDVLKLFQNRYLIDKVTKQLQVVQPKSSNLSSLIQARKAQQGVTNA</sequence>
<reference evidence="3 4" key="1">
    <citation type="submission" date="2022-10" db="EMBL/GenBank/DDBJ databases">
        <title>Alteromonas sp. chi3 Genome sequencing.</title>
        <authorList>
            <person name="Park S."/>
        </authorList>
    </citation>
    <scope>NUCLEOTIDE SEQUENCE [LARGE SCALE GENOMIC DNA]</scope>
    <source>
        <strain evidence="4">chi3</strain>
    </source>
</reference>
<accession>A0ABT5L3F4</accession>
<feature type="coiled-coil region" evidence="1">
    <location>
        <begin position="818"/>
        <end position="852"/>
    </location>
</feature>
<feature type="compositionally biased region" description="Basic and acidic residues" evidence="2">
    <location>
        <begin position="515"/>
        <end position="525"/>
    </location>
</feature>
<feature type="coiled-coil region" evidence="1">
    <location>
        <begin position="252"/>
        <end position="350"/>
    </location>
</feature>
<dbReference type="InterPro" id="IPR021979">
    <property type="entry name" value="DUF3584"/>
</dbReference>
<evidence type="ECO:0000313" key="3">
    <source>
        <dbReference type="EMBL" id="MDC8831565.1"/>
    </source>
</evidence>
<gene>
    <name evidence="3" type="ORF">OIK42_12425</name>
</gene>
<evidence type="ECO:0000256" key="1">
    <source>
        <dbReference type="SAM" id="Coils"/>
    </source>
</evidence>
<comment type="caution">
    <text evidence="3">The sequence shown here is derived from an EMBL/GenBank/DDBJ whole genome shotgun (WGS) entry which is preliminary data.</text>
</comment>
<evidence type="ECO:0000313" key="4">
    <source>
        <dbReference type="Proteomes" id="UP001218788"/>
    </source>
</evidence>
<proteinExistence type="predicted"/>
<protein>
    <submittedName>
        <fullName evidence="3">ATP-binding protein</fullName>
    </submittedName>
</protein>
<organism evidence="3 4">
    <name type="scientific">Alteromonas gilva</name>
    <dbReference type="NCBI Taxonomy" id="2987522"/>
    <lineage>
        <taxon>Bacteria</taxon>
        <taxon>Pseudomonadati</taxon>
        <taxon>Pseudomonadota</taxon>
        <taxon>Gammaproteobacteria</taxon>
        <taxon>Alteromonadales</taxon>
        <taxon>Alteromonadaceae</taxon>
        <taxon>Alteromonas/Salinimonas group</taxon>
        <taxon>Alteromonas</taxon>
    </lineage>
</organism>
<dbReference type="RefSeq" id="WP_273640954.1">
    <property type="nucleotide sequence ID" value="NZ_JAQQXP010000001.1"/>
</dbReference>
<keyword evidence="4" id="KW-1185">Reference proteome</keyword>
<feature type="region of interest" description="Disordered" evidence="2">
    <location>
        <begin position="488"/>
        <end position="525"/>
    </location>
</feature>
<dbReference type="EMBL" id="JAQQXP010000001">
    <property type="protein sequence ID" value="MDC8831565.1"/>
    <property type="molecule type" value="Genomic_DNA"/>
</dbReference>
<name>A0ABT5L3F4_9ALTE</name>